<sequence>METQINSVCQRHNPNYKALFVSWNDNQRQQGSCWGSNITDARLKGKDGEDFLVVRSQNFNERIGRVRAADVALLVGEGTSLEPITLEQYLTDFWKHGSYAGSIPANTSLLSVRDKSVGMRFQAVFLPVDKGQLFGKGVKEFYPDTYNYQTRSWDDPKNLILLCTSQGTFVQQDGPGSVPQFLHQRDAGNH</sequence>
<accession>A0A9P1CYV5</accession>
<protein>
    <submittedName>
        <fullName evidence="3">Uncharacterized protein R588</fullName>
    </submittedName>
</protein>
<dbReference type="EMBL" id="CAMXCT010002771">
    <property type="protein sequence ID" value="CAI4000318.1"/>
    <property type="molecule type" value="Genomic_DNA"/>
</dbReference>
<dbReference type="OrthoDB" id="198609at2759"/>
<name>A0A9P1CYV5_9DINO</name>
<organism evidence="1">
    <name type="scientific">Cladocopium goreaui</name>
    <dbReference type="NCBI Taxonomy" id="2562237"/>
    <lineage>
        <taxon>Eukaryota</taxon>
        <taxon>Sar</taxon>
        <taxon>Alveolata</taxon>
        <taxon>Dinophyceae</taxon>
        <taxon>Suessiales</taxon>
        <taxon>Symbiodiniaceae</taxon>
        <taxon>Cladocopium</taxon>
    </lineage>
</organism>
<evidence type="ECO:0000313" key="3">
    <source>
        <dbReference type="EMBL" id="CAL4787630.1"/>
    </source>
</evidence>
<dbReference type="Proteomes" id="UP001152797">
    <property type="component" value="Unassembled WGS sequence"/>
</dbReference>
<evidence type="ECO:0000313" key="4">
    <source>
        <dbReference type="Proteomes" id="UP001152797"/>
    </source>
</evidence>
<dbReference type="AlphaFoldDB" id="A0A9P1CYV5"/>
<comment type="caution">
    <text evidence="1">The sequence shown here is derived from an EMBL/GenBank/DDBJ whole genome shotgun (WGS) entry which is preliminary data.</text>
</comment>
<proteinExistence type="predicted"/>
<dbReference type="EMBL" id="CAMXCT020002771">
    <property type="protein sequence ID" value="CAL1153693.1"/>
    <property type="molecule type" value="Genomic_DNA"/>
</dbReference>
<reference evidence="2" key="2">
    <citation type="submission" date="2024-04" db="EMBL/GenBank/DDBJ databases">
        <authorList>
            <person name="Chen Y."/>
            <person name="Shah S."/>
            <person name="Dougan E. K."/>
            <person name="Thang M."/>
            <person name="Chan C."/>
        </authorList>
    </citation>
    <scope>NUCLEOTIDE SEQUENCE [LARGE SCALE GENOMIC DNA]</scope>
</reference>
<keyword evidence="4" id="KW-1185">Reference proteome</keyword>
<evidence type="ECO:0000313" key="2">
    <source>
        <dbReference type="EMBL" id="CAL1153693.1"/>
    </source>
</evidence>
<gene>
    <name evidence="1" type="ORF">C1SCF055_LOCUS26444</name>
</gene>
<dbReference type="EMBL" id="CAMXCT030002771">
    <property type="protein sequence ID" value="CAL4787630.1"/>
    <property type="molecule type" value="Genomic_DNA"/>
</dbReference>
<evidence type="ECO:0000313" key="1">
    <source>
        <dbReference type="EMBL" id="CAI4000318.1"/>
    </source>
</evidence>
<reference evidence="1" key="1">
    <citation type="submission" date="2022-10" db="EMBL/GenBank/DDBJ databases">
        <authorList>
            <person name="Chen Y."/>
            <person name="Dougan E. K."/>
            <person name="Chan C."/>
            <person name="Rhodes N."/>
            <person name="Thang M."/>
        </authorList>
    </citation>
    <scope>NUCLEOTIDE SEQUENCE</scope>
</reference>